<dbReference type="OrthoDB" id="7392499at2759"/>
<dbReference type="InterPro" id="IPR001952">
    <property type="entry name" value="Alkaline_phosphatase"/>
</dbReference>
<feature type="binding site" evidence="9">
    <location>
        <position position="357"/>
    </location>
    <ligand>
        <name>Zn(2+)</name>
        <dbReference type="ChEBI" id="CHEBI:29105"/>
        <label>2</label>
    </ligand>
</feature>
<evidence type="ECO:0000256" key="1">
    <source>
        <dbReference type="ARBA" id="ARBA00005984"/>
    </source>
</evidence>
<dbReference type="RefSeq" id="XP_009492634.1">
    <property type="nucleotide sequence ID" value="XM_009494359.1"/>
</dbReference>
<feature type="compositionally biased region" description="Polar residues" evidence="12">
    <location>
        <begin position="18"/>
        <end position="29"/>
    </location>
</feature>
<evidence type="ECO:0000313" key="14">
    <source>
        <dbReference type="EMBL" id="KCV72933.1"/>
    </source>
</evidence>
<evidence type="ECO:0000256" key="2">
    <source>
        <dbReference type="ARBA" id="ARBA00012647"/>
    </source>
</evidence>
<keyword evidence="13" id="KW-0472">Membrane</keyword>
<feature type="binding site" evidence="9">
    <location>
        <position position="396"/>
    </location>
    <ligand>
        <name>Zn(2+)</name>
        <dbReference type="ChEBI" id="CHEBI:29105"/>
        <label>2</label>
    </ligand>
</feature>
<dbReference type="Proteomes" id="UP000030693">
    <property type="component" value="Unassembled WGS sequence"/>
</dbReference>
<evidence type="ECO:0000256" key="12">
    <source>
        <dbReference type="SAM" id="MobiDB-lite"/>
    </source>
</evidence>
<feature type="binding site" evidence="9">
    <location>
        <position position="102"/>
    </location>
    <ligand>
        <name>Mg(2+)</name>
        <dbReference type="ChEBI" id="CHEBI:18420"/>
    </ligand>
</feature>
<evidence type="ECO:0000256" key="7">
    <source>
        <dbReference type="ARBA" id="ARBA00022842"/>
    </source>
</evidence>
<comment type="cofactor">
    <cofactor evidence="9">
        <name>Mg(2+)</name>
        <dbReference type="ChEBI" id="CHEBI:18420"/>
    </cofactor>
    <text evidence="9">Binds 1 Mg(2+) ion.</text>
</comment>
<dbReference type="AlphaFoldDB" id="A0A058ZG77"/>
<dbReference type="Gene3D" id="1.10.60.40">
    <property type="match status" value="1"/>
</dbReference>
<feature type="region of interest" description="Disordered" evidence="12">
    <location>
        <begin position="1"/>
        <end position="47"/>
    </location>
</feature>
<dbReference type="PANTHER" id="PTHR11596:SF5">
    <property type="entry name" value="ALKALINE PHOSPHATASE"/>
    <property type="match status" value="1"/>
</dbReference>
<evidence type="ECO:0000256" key="6">
    <source>
        <dbReference type="ARBA" id="ARBA00022833"/>
    </source>
</evidence>
<dbReference type="EC" id="3.1.3.1" evidence="2 11"/>
<feature type="binding site" evidence="9">
    <location>
        <position position="102"/>
    </location>
    <ligand>
        <name>Zn(2+)</name>
        <dbReference type="ChEBI" id="CHEBI:29105"/>
        <label>2</label>
    </ligand>
</feature>
<feature type="active site" description="Phosphoserine intermediate" evidence="8">
    <location>
        <position position="155"/>
    </location>
</feature>
<dbReference type="Gene3D" id="3.40.720.10">
    <property type="entry name" value="Alkaline Phosphatase, subunit A"/>
    <property type="match status" value="1"/>
</dbReference>
<dbReference type="STRING" id="691883.A0A058ZG77"/>
<dbReference type="PRINTS" id="PR00113">
    <property type="entry name" value="ALKPHPHTASE"/>
</dbReference>
<proteinExistence type="inferred from homology"/>
<dbReference type="eggNOG" id="KOG4126">
    <property type="taxonomic scope" value="Eukaryota"/>
</dbReference>
<feature type="binding site" evidence="9">
    <location>
        <position position="514"/>
    </location>
    <ligand>
        <name>Zn(2+)</name>
        <dbReference type="ChEBI" id="CHEBI:29105"/>
        <label>2</label>
    </ligand>
</feature>
<evidence type="ECO:0000256" key="3">
    <source>
        <dbReference type="ARBA" id="ARBA00022553"/>
    </source>
</evidence>
<evidence type="ECO:0000256" key="10">
    <source>
        <dbReference type="RuleBase" id="RU003946"/>
    </source>
</evidence>
<comment type="cofactor">
    <cofactor evidence="9">
        <name>Zn(2+)</name>
        <dbReference type="ChEBI" id="CHEBI:29105"/>
    </cofactor>
    <text evidence="9">Binds 2 Zn(2+) ions.</text>
</comment>
<keyword evidence="6 9" id="KW-0862">Zinc</keyword>
<comment type="similarity">
    <text evidence="1 10">Belongs to the alkaline phosphatase family.</text>
</comment>
<keyword evidence="13" id="KW-0812">Transmembrane</keyword>
<protein>
    <recommendedName>
        <fullName evidence="2 11">Alkaline phosphatase</fullName>
        <ecNumber evidence="2 11">3.1.3.1</ecNumber>
    </recommendedName>
</protein>
<feature type="binding site" evidence="9">
    <location>
        <position position="348"/>
    </location>
    <ligand>
        <name>Mg(2+)</name>
        <dbReference type="ChEBI" id="CHEBI:18420"/>
    </ligand>
</feature>
<evidence type="ECO:0000256" key="8">
    <source>
        <dbReference type="PIRSR" id="PIRSR601952-1"/>
    </source>
</evidence>
<dbReference type="SMART" id="SM00098">
    <property type="entry name" value="alkPPc"/>
    <property type="match status" value="1"/>
</dbReference>
<dbReference type="PROSITE" id="PS00123">
    <property type="entry name" value="ALKALINE_PHOSPHATASE"/>
    <property type="match status" value="1"/>
</dbReference>
<keyword evidence="13" id="KW-1133">Transmembrane helix</keyword>
<dbReference type="PANTHER" id="PTHR11596">
    <property type="entry name" value="ALKALINE PHOSPHATASE"/>
    <property type="match status" value="1"/>
</dbReference>
<accession>A0A058ZG77</accession>
<feature type="binding site" evidence="9">
    <location>
        <position position="395"/>
    </location>
    <ligand>
        <name>Zn(2+)</name>
        <dbReference type="ChEBI" id="CHEBI:29105"/>
        <label>2</label>
    </ligand>
</feature>
<dbReference type="SUPFAM" id="SSF53649">
    <property type="entry name" value="Alkaline phosphatase-like"/>
    <property type="match status" value="1"/>
</dbReference>
<keyword evidence="15" id="KW-1185">Reference proteome</keyword>
<dbReference type="GeneID" id="20525221"/>
<gene>
    <name evidence="14" type="ORF">H696_00496</name>
</gene>
<dbReference type="GO" id="GO:0004035">
    <property type="term" value="F:alkaline phosphatase activity"/>
    <property type="evidence" value="ECO:0007669"/>
    <property type="project" value="UniProtKB-EC"/>
</dbReference>
<dbReference type="CDD" id="cd16012">
    <property type="entry name" value="ALP"/>
    <property type="match status" value="1"/>
</dbReference>
<evidence type="ECO:0000256" key="11">
    <source>
        <dbReference type="RuleBase" id="RU003947"/>
    </source>
</evidence>
<evidence type="ECO:0000256" key="13">
    <source>
        <dbReference type="SAM" id="Phobius"/>
    </source>
</evidence>
<dbReference type="InterPro" id="IPR017850">
    <property type="entry name" value="Alkaline_phosphatase_core_sf"/>
</dbReference>
<comment type="catalytic activity">
    <reaction evidence="11">
        <text>a phosphate monoester + H2O = an alcohol + phosphate</text>
        <dbReference type="Rhea" id="RHEA:15017"/>
        <dbReference type="ChEBI" id="CHEBI:15377"/>
        <dbReference type="ChEBI" id="CHEBI:30879"/>
        <dbReference type="ChEBI" id="CHEBI:43474"/>
        <dbReference type="ChEBI" id="CHEBI:67140"/>
        <dbReference type="EC" id="3.1.3.1"/>
    </reaction>
</comment>
<evidence type="ECO:0000256" key="5">
    <source>
        <dbReference type="ARBA" id="ARBA00022801"/>
    </source>
</evidence>
<dbReference type="Pfam" id="PF00245">
    <property type="entry name" value="Alk_phosphatase"/>
    <property type="match status" value="1"/>
</dbReference>
<evidence type="ECO:0000256" key="9">
    <source>
        <dbReference type="PIRSR" id="PIRSR601952-2"/>
    </source>
</evidence>
<feature type="binding site" evidence="9">
    <location>
        <position position="353"/>
    </location>
    <ligand>
        <name>Zn(2+)</name>
        <dbReference type="ChEBI" id="CHEBI:29105"/>
        <label>1</label>
    </ligand>
</feature>
<keyword evidence="5 11" id="KW-0378">Hydrolase</keyword>
<dbReference type="OMA" id="KAAGYMT"/>
<keyword evidence="3" id="KW-0597">Phosphoprotein</keyword>
<name>A0A058ZG77_FONAL</name>
<dbReference type="InterPro" id="IPR018299">
    <property type="entry name" value="Alkaline_phosphatase_AS"/>
</dbReference>
<sequence length="603" mass="63985">MENSPLLGSDQVPHPSGGNASVNTSSFDSGATHDIASHPVGTYDDDDAESMSVNSNGRRSLWFYAFASILVAAVLGSIVAAVVLVTKNHTHPPRAVIFMVSDGCGPTSMTVARNFAQYRQSQADPTTPVSMQLPLDTMLIGSSRTRSSSSLVTDSAAGATAFSCVQKSYNGAVAVTDEIRPCGTLLEAAHVLGYRTGVVVTSRVTHATPAAFTAHVAHRDSENLIAEHQVAGATPLKFMADLVLGGGRRHFIPRDVPGSVRTDDRDLRIEAAEIFNATVVQSAAELAALPRDASSLPVLGLFSTSDMAYEVDRPTTDQPSLADMAAYALDVLGGELRDHRTPFFLMIEGSRIDHAAHDNDPAAHIYDLIMYNEVVAMVKKFVDEHPGTVVISVSDHETGGLSGGRQLTPEYPEYIWYPEVIARVSRSTFFVAADLFAYAAGSGSDAPPSEIEMRTYVLTTIENYQGVSDLTMAELDNLTTLALGGQAANQAAMMVALGEVISVRAELGWTTHGHTAADVNLYAYGGSHAATARDIMRDLAGNRENTDVGLFVRNYLGLDLASITERLLAGPLDLGGLGKAIRTAVGGQPRAGASPETALWGHN</sequence>
<dbReference type="EMBL" id="KB932201">
    <property type="protein sequence ID" value="KCV72933.1"/>
    <property type="molecule type" value="Genomic_DNA"/>
</dbReference>
<evidence type="ECO:0000313" key="15">
    <source>
        <dbReference type="Proteomes" id="UP000030693"/>
    </source>
</evidence>
<evidence type="ECO:0000256" key="4">
    <source>
        <dbReference type="ARBA" id="ARBA00022723"/>
    </source>
</evidence>
<reference evidence="14" key="1">
    <citation type="submission" date="2013-04" db="EMBL/GenBank/DDBJ databases">
        <title>The Genome Sequence of Fonticula alba ATCC 38817.</title>
        <authorList>
            <consortium name="The Broad Institute Genomics Platform"/>
            <person name="Russ C."/>
            <person name="Cuomo C."/>
            <person name="Burger G."/>
            <person name="Gray M.W."/>
            <person name="Holland P.W.H."/>
            <person name="King N."/>
            <person name="Lang F.B.F."/>
            <person name="Roger A.J."/>
            <person name="Ruiz-Trillo I."/>
            <person name="Brown M."/>
            <person name="Walker B."/>
            <person name="Young S."/>
            <person name="Zeng Q."/>
            <person name="Gargeya S."/>
            <person name="Fitzgerald M."/>
            <person name="Haas B."/>
            <person name="Abouelleil A."/>
            <person name="Allen A.W."/>
            <person name="Alvarado L."/>
            <person name="Arachchi H.M."/>
            <person name="Berlin A.M."/>
            <person name="Chapman S.B."/>
            <person name="Gainer-Dewar J."/>
            <person name="Goldberg J."/>
            <person name="Griggs A."/>
            <person name="Gujja S."/>
            <person name="Hansen M."/>
            <person name="Howarth C."/>
            <person name="Imamovic A."/>
            <person name="Ireland A."/>
            <person name="Larimer J."/>
            <person name="McCowan C."/>
            <person name="Murphy C."/>
            <person name="Pearson M."/>
            <person name="Poon T.W."/>
            <person name="Priest M."/>
            <person name="Roberts A."/>
            <person name="Saif S."/>
            <person name="Shea T."/>
            <person name="Sisk P."/>
            <person name="Sykes S."/>
            <person name="Wortman J."/>
            <person name="Nusbaum C."/>
            <person name="Birren B."/>
        </authorList>
    </citation>
    <scope>NUCLEOTIDE SEQUENCE [LARGE SCALE GENOMIC DNA]</scope>
    <source>
        <strain evidence="14">ATCC 38817</strain>
    </source>
</reference>
<dbReference type="GO" id="GO:0046872">
    <property type="term" value="F:metal ion binding"/>
    <property type="evidence" value="ECO:0007669"/>
    <property type="project" value="UniProtKB-KW"/>
</dbReference>
<organism evidence="14">
    <name type="scientific">Fonticula alba</name>
    <name type="common">Slime mold</name>
    <dbReference type="NCBI Taxonomy" id="691883"/>
    <lineage>
        <taxon>Eukaryota</taxon>
        <taxon>Rotosphaerida</taxon>
        <taxon>Fonticulaceae</taxon>
        <taxon>Fonticula</taxon>
    </lineage>
</organism>
<keyword evidence="7 9" id="KW-0460">Magnesium</keyword>
<feature type="binding site" evidence="9">
    <location>
        <position position="208"/>
    </location>
    <ligand>
        <name>Mg(2+)</name>
        <dbReference type="ChEBI" id="CHEBI:18420"/>
    </ligand>
</feature>
<feature type="transmembrane region" description="Helical" evidence="13">
    <location>
        <begin position="61"/>
        <end position="85"/>
    </location>
</feature>
<keyword evidence="4 9" id="KW-0479">Metal-binding</keyword>
<feature type="binding site" evidence="9">
    <location>
        <position position="206"/>
    </location>
    <ligand>
        <name>Mg(2+)</name>
        <dbReference type="ChEBI" id="CHEBI:18420"/>
    </ligand>
</feature>